<accession>A0A9Q0XSE3</accession>
<organism evidence="2 3">
    <name type="scientific">Phrynocephalus forsythii</name>
    <dbReference type="NCBI Taxonomy" id="171643"/>
    <lineage>
        <taxon>Eukaryota</taxon>
        <taxon>Metazoa</taxon>
        <taxon>Chordata</taxon>
        <taxon>Craniata</taxon>
        <taxon>Vertebrata</taxon>
        <taxon>Euteleostomi</taxon>
        <taxon>Lepidosauria</taxon>
        <taxon>Squamata</taxon>
        <taxon>Bifurcata</taxon>
        <taxon>Unidentata</taxon>
        <taxon>Episquamata</taxon>
        <taxon>Toxicofera</taxon>
        <taxon>Iguania</taxon>
        <taxon>Acrodonta</taxon>
        <taxon>Agamidae</taxon>
        <taxon>Agaminae</taxon>
        <taxon>Phrynocephalus</taxon>
    </lineage>
</organism>
<dbReference type="PANTHER" id="PTHR35617">
    <property type="entry name" value="PHAGE_INTEGRASE DOMAIN-CONTAINING PROTEIN"/>
    <property type="match status" value="1"/>
</dbReference>
<reference evidence="2" key="1">
    <citation type="journal article" date="2023" name="DNA Res.">
        <title>Chromosome-level genome assembly of Phrynocephalus forsythii using third-generation DNA sequencing and Hi-C analysis.</title>
        <authorList>
            <person name="Qi Y."/>
            <person name="Zhao W."/>
            <person name="Zhao Y."/>
            <person name="Niu C."/>
            <person name="Cao S."/>
            <person name="Zhang Y."/>
        </authorList>
    </citation>
    <scope>NUCLEOTIDE SEQUENCE</scope>
    <source>
        <tissue evidence="2">Muscle</tissue>
    </source>
</reference>
<dbReference type="GO" id="GO:0003677">
    <property type="term" value="F:DNA binding"/>
    <property type="evidence" value="ECO:0007669"/>
    <property type="project" value="InterPro"/>
</dbReference>
<dbReference type="GO" id="GO:0015074">
    <property type="term" value="P:DNA integration"/>
    <property type="evidence" value="ECO:0007669"/>
    <property type="project" value="InterPro"/>
</dbReference>
<keyword evidence="3" id="KW-1185">Reference proteome</keyword>
<keyword evidence="1" id="KW-0233">DNA recombination</keyword>
<evidence type="ECO:0000313" key="3">
    <source>
        <dbReference type="Proteomes" id="UP001142489"/>
    </source>
</evidence>
<name>A0A9Q0XSE3_9SAUR</name>
<evidence type="ECO:0000313" key="2">
    <source>
        <dbReference type="EMBL" id="KAJ7326746.1"/>
    </source>
</evidence>
<dbReference type="EMBL" id="JAPFRF010000007">
    <property type="protein sequence ID" value="KAJ7326746.1"/>
    <property type="molecule type" value="Genomic_DNA"/>
</dbReference>
<dbReference type="Gene3D" id="1.10.443.10">
    <property type="entry name" value="Intergrase catalytic core"/>
    <property type="match status" value="1"/>
</dbReference>
<sequence>MVLPNFFPNPTTRIERDMHTLDVRRTLAFYVSRTKSIRKTNELFVCHDPVVLGHPVSPQRFARWIVQSIKLSYELAKVPLPLGIRAHSTRAMASSAAFLKGVPLDDICQAATWSTPDTFVTHYRVDAHVRSATSFGRAVLSFVTA</sequence>
<evidence type="ECO:0000256" key="1">
    <source>
        <dbReference type="ARBA" id="ARBA00023172"/>
    </source>
</evidence>
<dbReference type="PANTHER" id="PTHR35617:SF3">
    <property type="entry name" value="CORE-BINDING (CB) DOMAIN-CONTAINING PROTEIN"/>
    <property type="match status" value="1"/>
</dbReference>
<evidence type="ECO:0008006" key="4">
    <source>
        <dbReference type="Google" id="ProtNLM"/>
    </source>
</evidence>
<dbReference type="InterPro" id="IPR013762">
    <property type="entry name" value="Integrase-like_cat_sf"/>
</dbReference>
<protein>
    <recommendedName>
        <fullName evidence="4">Tyr recombinase domain-containing protein</fullName>
    </recommendedName>
</protein>
<dbReference type="GO" id="GO:0006310">
    <property type="term" value="P:DNA recombination"/>
    <property type="evidence" value="ECO:0007669"/>
    <property type="project" value="UniProtKB-KW"/>
</dbReference>
<dbReference type="SUPFAM" id="SSF56349">
    <property type="entry name" value="DNA breaking-rejoining enzymes"/>
    <property type="match status" value="1"/>
</dbReference>
<dbReference type="OrthoDB" id="9050082at2759"/>
<gene>
    <name evidence="2" type="ORF">JRQ81_016505</name>
</gene>
<dbReference type="InterPro" id="IPR011010">
    <property type="entry name" value="DNA_brk_join_enz"/>
</dbReference>
<dbReference type="AlphaFoldDB" id="A0A9Q0XSE3"/>
<dbReference type="Proteomes" id="UP001142489">
    <property type="component" value="Unassembled WGS sequence"/>
</dbReference>
<proteinExistence type="predicted"/>
<comment type="caution">
    <text evidence="2">The sequence shown here is derived from an EMBL/GenBank/DDBJ whole genome shotgun (WGS) entry which is preliminary data.</text>
</comment>